<reference evidence="1" key="1">
    <citation type="submission" date="2022-01" db="EMBL/GenBank/DDBJ databases">
        <title>Complete genome of Methanomicrobium antiquum DSM 21220.</title>
        <authorList>
            <person name="Chen S.-C."/>
            <person name="You Y.-T."/>
            <person name="Zhou Y.-Z."/>
            <person name="Lai M.-C."/>
        </authorList>
    </citation>
    <scope>NUCLEOTIDE SEQUENCE</scope>
    <source>
        <strain evidence="1">DSM 21220</strain>
    </source>
</reference>
<keyword evidence="2" id="KW-1185">Reference proteome</keyword>
<dbReference type="GeneID" id="79949091"/>
<dbReference type="RefSeq" id="WP_278099993.1">
    <property type="nucleotide sequence ID" value="NZ_CP091092.1"/>
</dbReference>
<dbReference type="AlphaFoldDB" id="A0AAF0FRB6"/>
<evidence type="ECO:0000313" key="1">
    <source>
        <dbReference type="EMBL" id="WFN37154.1"/>
    </source>
</evidence>
<organism evidence="1 2">
    <name type="scientific">Methanomicrobium antiquum</name>
    <dbReference type="NCBI Taxonomy" id="487686"/>
    <lineage>
        <taxon>Archaea</taxon>
        <taxon>Methanobacteriati</taxon>
        <taxon>Methanobacteriota</taxon>
        <taxon>Stenosarchaea group</taxon>
        <taxon>Methanomicrobia</taxon>
        <taxon>Methanomicrobiales</taxon>
        <taxon>Methanomicrobiaceae</taxon>
        <taxon>Methanomicrobium</taxon>
    </lineage>
</organism>
<evidence type="ECO:0000313" key="2">
    <source>
        <dbReference type="Proteomes" id="UP001218895"/>
    </source>
</evidence>
<name>A0AAF0FRB6_9EURY</name>
<dbReference type="Proteomes" id="UP001218895">
    <property type="component" value="Chromosome"/>
</dbReference>
<dbReference type="EMBL" id="CP091092">
    <property type="protein sequence ID" value="WFN37154.1"/>
    <property type="molecule type" value="Genomic_DNA"/>
</dbReference>
<sequence>MLVTLKRPGGKIEKAEFRDDMWLEIGDILSDGSEVISLKYPDDIDDDMTALDLY</sequence>
<accession>A0AAF0FRB6</accession>
<proteinExistence type="predicted"/>
<dbReference type="KEGG" id="manq:L1994_01810"/>
<gene>
    <name evidence="1" type="ORF">L1994_01810</name>
</gene>
<protein>
    <submittedName>
        <fullName evidence="1">Uncharacterized protein</fullName>
    </submittedName>
</protein>